<sequence>MLNNKCRTSFAKPEFLKKAQRANPRLYDIGCYNDNLALMLAPESDEVIRLEKESRSKLSDLIRPFDYDKLNNLYDLFVPQREKSVERCKETIAKRTYFGHIDPFIKNTIEANFSQEIRRINDGLEQFHVCLNEEMVADLRYFNSLELEVDSLRSQLETQKTQFLNEIDRLSREYYYADHMNEILGVYTELDEVTNLQCDYLKLLEKCECLEKELSKSKMMSKSFEALQKHAINLEINLQQCQEKIKNDKSFKDKGIVISELKNLIEKLKGKSVKTKFEKSSVIQQPNAFKSQRPSILGKPTTFSNSLKRNDFSKSKSVTHNNVSNDFSKPVTAQTLPPNKKSIFKNTNVLTPGMCKLHTEPTQTRTSQLPQDSRKTNKCVSFSTRVIPTTSVSRPQLKSNPMRDRVMRNNSQGNKQDVEDRHRNVKFSKNKTYVTACNDSLTAKTLNVNFVCATCGLMPIVMLVSTKEPKCTVKQSVAKPIRKIVDSESNQKPRNITGKLYERVKIVLFIVESGCSKHMTRNLRLLINFVEKFMGTVKFGNDQISPILGYGDLVQGVVTIKRVYYVERLNHNLFFIGQFCDANLEVAFWKSTCYIRDLKGNDLLTEGILHQTSVARTPEQNDIVKRRNRTLVEAARTMLSAAKVPLFFWDETIAAECFTQNRSLVIHQHEKTPYHIVNDRKPLVKFFHIFGSLCYIVRDGENLDKMKEKGNACIFVGYTTQSRAYRVFNKRTRVIVETIHVNFDELPHMASDHVSSDPAPEYQRMALKHGSLSLDPQCQENVTQADKIVTTSNELDLIFSLMFDELLNGSSKVVSKSSDVSTADAPNQQMVEEYAQVKNDEFINILCTLVQDRGETLSRHVDSFNMHTFYQHHPSEHRWTKDHPLEQVIGNPSQSVRTRRQLESDGEICMFALTVSQTEPKNIKEAMADSTWIESMQEELHQFDQLDVWELVDMPLCKNVINKKWLWKNKRDEENNIIRNKSRLVAKGYAQKEGVDFEESFAPVARLEAVSVGTPMATKHLDADLSGTPIDRMKYRSMVEALTYLTVSRPDIMHATCYCARYQAKLIEKHLTAVKQIFWYLKDTIHMGLWYPKDTGFNLTAFSDSDHVGCLDYRKSTSGGIQFLGGDKLVSWSSKKQNCTSMSSVEAEYVSLSACCAQVLWMRTQLIDYGFYFDKIPMYYDSKASIAISYNPVQHSHTKHIDVRYHFIKENVKKGSNIQSHVTMDKGRPPLPNNTTRVTSTSADPFNTLEVSRADHPRTRASTKTPKRAEFTSAGCSYNHNDFGDGIPSRDIVVDNKDEGPERISELHPSYMALQYPLLFPYGEDGNEGCPMLIFCPGSKKNESAKHQARLISAEMPSLTNDPEGYKVVTEFMLHDPCSKGAACTVDKKCSKKYSKPFYPKTNLDEDRPQGFKELMTVNKKLYPRFKASKQKKEDGDEATWIEISEDFILSSAQSQIEHIVNDTFLEFISRKSDGEYLKERAILTPRNDDPDEINTYMFKKLPGFVQRDLADHHRSRTVCASGINTYWLKCRADHPNTPDHPHIHTNSMAFRNETATIPDKTNAMTIKESWQSLNHVGIYLPNLVFSHGQLYVAISRITSPDGLKIPMTKDDNPELKHRTRNIVFKETFDNL</sequence>
<dbReference type="PANTHER" id="PTHR11439:SF495">
    <property type="entry name" value="REVERSE TRANSCRIPTASE, RNA-DEPENDENT DNA POLYMERASE-RELATED"/>
    <property type="match status" value="1"/>
</dbReference>
<evidence type="ECO:0000259" key="4">
    <source>
        <dbReference type="Pfam" id="PF22936"/>
    </source>
</evidence>
<feature type="domain" description="Retrovirus-related Pol polyprotein from transposon TNT 1-94-like beta-barrel" evidence="4">
    <location>
        <begin position="509"/>
        <end position="582"/>
    </location>
</feature>
<feature type="compositionally biased region" description="Polar residues" evidence="2">
    <location>
        <begin position="315"/>
        <end position="337"/>
    </location>
</feature>
<feature type="coiled-coil region" evidence="1">
    <location>
        <begin position="142"/>
        <end position="244"/>
    </location>
</feature>
<gene>
    <name evidence="6" type="ORF">Tci_011861</name>
</gene>
<dbReference type="InterPro" id="IPR012337">
    <property type="entry name" value="RNaseH-like_sf"/>
</dbReference>
<reference evidence="6" key="1">
    <citation type="journal article" date="2019" name="Sci. Rep.">
        <title>Draft genome of Tanacetum cinerariifolium, the natural source of mosquito coil.</title>
        <authorList>
            <person name="Yamashiro T."/>
            <person name="Shiraishi A."/>
            <person name="Satake H."/>
            <person name="Nakayama K."/>
        </authorList>
    </citation>
    <scope>NUCLEOTIDE SEQUENCE</scope>
</reference>
<feature type="domain" description="Retroviral polymerase SH3-like" evidence="5">
    <location>
        <begin position="692"/>
        <end position="746"/>
    </location>
</feature>
<keyword evidence="1" id="KW-0175">Coiled coil</keyword>
<dbReference type="EMBL" id="BKCJ010001229">
    <property type="protein sequence ID" value="GEU39883.1"/>
    <property type="molecule type" value="Genomic_DNA"/>
</dbReference>
<dbReference type="Pfam" id="PF07727">
    <property type="entry name" value="RVT_2"/>
    <property type="match status" value="1"/>
</dbReference>
<feature type="region of interest" description="Disordered" evidence="2">
    <location>
        <begin position="1220"/>
        <end position="1242"/>
    </location>
</feature>
<dbReference type="GO" id="GO:0003676">
    <property type="term" value="F:nucleic acid binding"/>
    <property type="evidence" value="ECO:0007669"/>
    <property type="project" value="InterPro"/>
</dbReference>
<proteinExistence type="predicted"/>
<comment type="caution">
    <text evidence="6">The sequence shown here is derived from an EMBL/GenBank/DDBJ whole genome shotgun (WGS) entry which is preliminary data.</text>
</comment>
<feature type="compositionally biased region" description="Polar residues" evidence="2">
    <location>
        <begin position="1233"/>
        <end position="1242"/>
    </location>
</feature>
<evidence type="ECO:0000313" key="6">
    <source>
        <dbReference type="EMBL" id="GEU39883.1"/>
    </source>
</evidence>
<dbReference type="Pfam" id="PF25597">
    <property type="entry name" value="SH3_retrovirus"/>
    <property type="match status" value="1"/>
</dbReference>
<dbReference type="Pfam" id="PF22936">
    <property type="entry name" value="Pol_BBD"/>
    <property type="match status" value="1"/>
</dbReference>
<dbReference type="InterPro" id="IPR013103">
    <property type="entry name" value="RVT_2"/>
</dbReference>
<dbReference type="InterPro" id="IPR054722">
    <property type="entry name" value="PolX-like_BBD"/>
</dbReference>
<dbReference type="Gene3D" id="3.30.420.10">
    <property type="entry name" value="Ribonuclease H-like superfamily/Ribonuclease H"/>
    <property type="match status" value="1"/>
</dbReference>
<accession>A0A6L2JSC7</accession>
<evidence type="ECO:0000259" key="3">
    <source>
        <dbReference type="Pfam" id="PF07727"/>
    </source>
</evidence>
<evidence type="ECO:0000259" key="5">
    <source>
        <dbReference type="Pfam" id="PF25597"/>
    </source>
</evidence>
<evidence type="ECO:0000256" key="2">
    <source>
        <dbReference type="SAM" id="MobiDB-lite"/>
    </source>
</evidence>
<name>A0A6L2JSC7_TANCI</name>
<dbReference type="SUPFAM" id="SSF53098">
    <property type="entry name" value="Ribonuclease H-like"/>
    <property type="match status" value="1"/>
</dbReference>
<dbReference type="CDD" id="cd09272">
    <property type="entry name" value="RNase_HI_RT_Ty1"/>
    <property type="match status" value="1"/>
</dbReference>
<dbReference type="InterPro" id="IPR036397">
    <property type="entry name" value="RNaseH_sf"/>
</dbReference>
<dbReference type="PANTHER" id="PTHR11439">
    <property type="entry name" value="GAG-POL-RELATED RETROTRANSPOSON"/>
    <property type="match status" value="1"/>
</dbReference>
<organism evidence="6">
    <name type="scientific">Tanacetum cinerariifolium</name>
    <name type="common">Dalmatian daisy</name>
    <name type="synonym">Chrysanthemum cinerariifolium</name>
    <dbReference type="NCBI Taxonomy" id="118510"/>
    <lineage>
        <taxon>Eukaryota</taxon>
        <taxon>Viridiplantae</taxon>
        <taxon>Streptophyta</taxon>
        <taxon>Embryophyta</taxon>
        <taxon>Tracheophyta</taxon>
        <taxon>Spermatophyta</taxon>
        <taxon>Magnoliopsida</taxon>
        <taxon>eudicotyledons</taxon>
        <taxon>Gunneridae</taxon>
        <taxon>Pentapetalae</taxon>
        <taxon>asterids</taxon>
        <taxon>campanulids</taxon>
        <taxon>Asterales</taxon>
        <taxon>Asteraceae</taxon>
        <taxon>Asteroideae</taxon>
        <taxon>Anthemideae</taxon>
        <taxon>Anthemidinae</taxon>
        <taxon>Tanacetum</taxon>
    </lineage>
</organism>
<evidence type="ECO:0000256" key="1">
    <source>
        <dbReference type="SAM" id="Coils"/>
    </source>
</evidence>
<protein>
    <submittedName>
        <fullName evidence="6">Uncharacterized mitochondrial protein AtMg00810-like</fullName>
    </submittedName>
</protein>
<feature type="domain" description="Reverse transcriptase Ty1/copia-type" evidence="3">
    <location>
        <begin position="947"/>
        <end position="1018"/>
    </location>
</feature>
<dbReference type="InterPro" id="IPR057670">
    <property type="entry name" value="SH3_retrovirus"/>
</dbReference>
<feature type="region of interest" description="Disordered" evidence="2">
    <location>
        <begin position="288"/>
        <end position="345"/>
    </location>
</feature>